<dbReference type="EMBL" id="JAYMYJ010000026">
    <property type="protein sequence ID" value="MEB4589921.1"/>
    <property type="molecule type" value="Genomic_DNA"/>
</dbReference>
<sequence>MNFDYLNFNRQPLRFTKVDGIAHVSLSDVLNILNITRPNDIETVKGSIITEYGFNPIELVSVMDALELVKSSIKSNPQLIKVLSQKC</sequence>
<evidence type="ECO:0000313" key="1">
    <source>
        <dbReference type="EMBL" id="MEB4589921.1"/>
    </source>
</evidence>
<dbReference type="Proteomes" id="UP001308005">
    <property type="component" value="Unassembled WGS sequence"/>
</dbReference>
<evidence type="ECO:0000313" key="2">
    <source>
        <dbReference type="Proteomes" id="UP001308005"/>
    </source>
</evidence>
<protein>
    <submittedName>
        <fullName evidence="1">Uncharacterized protein</fullName>
    </submittedName>
</protein>
<reference evidence="1 2" key="2">
    <citation type="submission" date="2024-01" db="EMBL/GenBank/DDBJ databases">
        <authorList>
            <person name="Xie X."/>
        </authorList>
    </citation>
    <scope>NUCLEOTIDE SEQUENCE [LARGE SCALE GENOMIC DNA]</scope>
    <source>
        <strain evidence="1">SCUT-1</strain>
    </source>
</reference>
<accession>A0ABU6CSX0</accession>
<reference evidence="2" key="1">
    <citation type="submission" date="2023-07" db="EMBL/GenBank/DDBJ databases">
        <title>The carbon used by Thiothrix.</title>
        <authorList>
            <person name="Chen L."/>
        </authorList>
    </citation>
    <scope>NUCLEOTIDE SEQUENCE [LARGE SCALE GENOMIC DNA]</scope>
</reference>
<proteinExistence type="predicted"/>
<comment type="caution">
    <text evidence="1">The sequence shown here is derived from an EMBL/GenBank/DDBJ whole genome shotgun (WGS) entry which is preliminary data.</text>
</comment>
<keyword evidence="2" id="KW-1185">Reference proteome</keyword>
<organism evidence="1 2">
    <name type="scientific">Candidatus Thiothrix phosphatis</name>
    <dbReference type="NCBI Taxonomy" id="3112415"/>
    <lineage>
        <taxon>Bacteria</taxon>
        <taxon>Pseudomonadati</taxon>
        <taxon>Pseudomonadota</taxon>
        <taxon>Gammaproteobacteria</taxon>
        <taxon>Thiotrichales</taxon>
        <taxon>Thiotrichaceae</taxon>
        <taxon>Thiothrix</taxon>
    </lineage>
</organism>
<gene>
    <name evidence="1" type="ORF">VSS37_02915</name>
</gene>
<dbReference type="RefSeq" id="WP_324693141.1">
    <property type="nucleotide sequence ID" value="NZ_JAYMYJ010000026.1"/>
</dbReference>
<name>A0ABU6CSX0_9GAMM</name>